<gene>
    <name evidence="2" type="ORF">F0562_007181</name>
</gene>
<dbReference type="Proteomes" id="UP000325577">
    <property type="component" value="Linkage Group LG3"/>
</dbReference>
<dbReference type="GO" id="GO:0006099">
    <property type="term" value="P:tricarboxylic acid cycle"/>
    <property type="evidence" value="ECO:0007669"/>
    <property type="project" value="InterPro"/>
</dbReference>
<sequence length="209" mass="22861">MQAEVYACWLIPSIFPYGILQCQLRFLQTQNNVKPLMISTGITSLIHVVACWTLAFRVGFGNKGAALSNAISLEKSRLTSAQFQPNPLKEYVILWSLTPSGHFTINFARKTIRGQPIPRIPLNKTKGENLLPNNSDRKGTEEEPVLSALQNLLDTFRIAAELGSDSLGAYVISMASNWQASDVLAVELLQKDARLAHAGELGRPSPGGT</sequence>
<dbReference type="SUPFAM" id="SSF51621">
    <property type="entry name" value="Phosphoenolpyruvate/pyruvate domain"/>
    <property type="match status" value="1"/>
</dbReference>
<protein>
    <submittedName>
        <fullName evidence="2">Uncharacterized protein</fullName>
    </submittedName>
</protein>
<dbReference type="AlphaFoldDB" id="A0A5J5A5Q0"/>
<reference evidence="2 3" key="1">
    <citation type="submission" date="2019-09" db="EMBL/GenBank/DDBJ databases">
        <title>A chromosome-level genome assembly of the Chinese tupelo Nyssa sinensis.</title>
        <authorList>
            <person name="Yang X."/>
            <person name="Kang M."/>
            <person name="Yang Y."/>
            <person name="Xiong H."/>
            <person name="Wang M."/>
            <person name="Zhang Z."/>
            <person name="Wang Z."/>
            <person name="Wu H."/>
            <person name="Ma T."/>
            <person name="Liu J."/>
            <person name="Xi Z."/>
        </authorList>
    </citation>
    <scope>NUCLEOTIDE SEQUENCE [LARGE SCALE GENOMIC DNA]</scope>
    <source>
        <strain evidence="2">J267</strain>
        <tissue evidence="2">Leaf</tissue>
    </source>
</reference>
<dbReference type="PANTHER" id="PTHR11206">
    <property type="entry name" value="MULTIDRUG RESISTANCE PROTEIN"/>
    <property type="match status" value="1"/>
</dbReference>
<evidence type="ECO:0000313" key="3">
    <source>
        <dbReference type="Proteomes" id="UP000325577"/>
    </source>
</evidence>
<name>A0A5J5A5Q0_9ASTE</name>
<feature type="region of interest" description="Disordered" evidence="1">
    <location>
        <begin position="123"/>
        <end position="143"/>
    </location>
</feature>
<dbReference type="InterPro" id="IPR015813">
    <property type="entry name" value="Pyrv/PenolPyrv_kinase-like_dom"/>
</dbReference>
<dbReference type="GO" id="GO:0015977">
    <property type="term" value="P:carbon fixation"/>
    <property type="evidence" value="ECO:0007669"/>
    <property type="project" value="InterPro"/>
</dbReference>
<organism evidence="2 3">
    <name type="scientific">Nyssa sinensis</name>
    <dbReference type="NCBI Taxonomy" id="561372"/>
    <lineage>
        <taxon>Eukaryota</taxon>
        <taxon>Viridiplantae</taxon>
        <taxon>Streptophyta</taxon>
        <taxon>Embryophyta</taxon>
        <taxon>Tracheophyta</taxon>
        <taxon>Spermatophyta</taxon>
        <taxon>Magnoliopsida</taxon>
        <taxon>eudicotyledons</taxon>
        <taxon>Gunneridae</taxon>
        <taxon>Pentapetalae</taxon>
        <taxon>asterids</taxon>
        <taxon>Cornales</taxon>
        <taxon>Nyssaceae</taxon>
        <taxon>Nyssa</taxon>
    </lineage>
</organism>
<evidence type="ECO:0000256" key="1">
    <source>
        <dbReference type="SAM" id="MobiDB-lite"/>
    </source>
</evidence>
<dbReference type="GO" id="GO:0008964">
    <property type="term" value="F:phosphoenolpyruvate carboxylase activity"/>
    <property type="evidence" value="ECO:0007669"/>
    <property type="project" value="InterPro"/>
</dbReference>
<dbReference type="InterPro" id="IPR021135">
    <property type="entry name" value="PEP_COase"/>
</dbReference>
<evidence type="ECO:0000313" key="2">
    <source>
        <dbReference type="EMBL" id="KAA8525326.1"/>
    </source>
</evidence>
<dbReference type="Pfam" id="PF00311">
    <property type="entry name" value="PEPcase"/>
    <property type="match status" value="1"/>
</dbReference>
<dbReference type="OrthoDB" id="2126698at2759"/>
<keyword evidence="3" id="KW-1185">Reference proteome</keyword>
<proteinExistence type="predicted"/>
<accession>A0A5J5A5Q0</accession>
<dbReference type="EMBL" id="CM018046">
    <property type="protein sequence ID" value="KAA8525326.1"/>
    <property type="molecule type" value="Genomic_DNA"/>
</dbReference>